<comment type="caution">
    <text evidence="3">The sequence shown here is derived from an EMBL/GenBank/DDBJ whole genome shotgun (WGS) entry which is preliminary data.</text>
</comment>
<dbReference type="EMBL" id="PVTG01000001">
    <property type="protein sequence ID" value="PRY52152.1"/>
    <property type="molecule type" value="Genomic_DNA"/>
</dbReference>
<feature type="region of interest" description="Disordered" evidence="2">
    <location>
        <begin position="195"/>
        <end position="242"/>
    </location>
</feature>
<dbReference type="AlphaFoldDB" id="A0A2T0U2K4"/>
<evidence type="ECO:0000313" key="3">
    <source>
        <dbReference type="EMBL" id="PRY52152.1"/>
    </source>
</evidence>
<keyword evidence="1" id="KW-0175">Coiled coil</keyword>
<feature type="compositionally biased region" description="Basic residues" evidence="2">
    <location>
        <begin position="232"/>
        <end position="242"/>
    </location>
</feature>
<reference evidence="3 4" key="1">
    <citation type="submission" date="2018-03" db="EMBL/GenBank/DDBJ databases">
        <title>Genomic Encyclopedia of Archaeal and Bacterial Type Strains, Phase II (KMG-II): from individual species to whole genera.</title>
        <authorList>
            <person name="Goeker M."/>
        </authorList>
    </citation>
    <scope>NUCLEOTIDE SEQUENCE [LARGE SCALE GENOMIC DNA]</scope>
    <source>
        <strain evidence="3 4">DSM 45416</strain>
    </source>
</reference>
<organism evidence="3 4">
    <name type="scientific">Geodermatophilus tzadiensis</name>
    <dbReference type="NCBI Taxonomy" id="1137988"/>
    <lineage>
        <taxon>Bacteria</taxon>
        <taxon>Bacillati</taxon>
        <taxon>Actinomycetota</taxon>
        <taxon>Actinomycetes</taxon>
        <taxon>Geodermatophilales</taxon>
        <taxon>Geodermatophilaceae</taxon>
        <taxon>Geodermatophilus</taxon>
    </lineage>
</organism>
<evidence type="ECO:0000256" key="2">
    <source>
        <dbReference type="SAM" id="MobiDB-lite"/>
    </source>
</evidence>
<evidence type="ECO:0000256" key="1">
    <source>
        <dbReference type="SAM" id="Coils"/>
    </source>
</evidence>
<dbReference type="Proteomes" id="UP000239210">
    <property type="component" value="Unassembled WGS sequence"/>
</dbReference>
<proteinExistence type="predicted"/>
<sequence length="242" mass="25553">MSTTDTLKQVAERGRTPLLAAVGAGDLALEQARTVLTSLRSRAEALPGEAQVQVDLAAKEARTRAEQAADRARGASRQLATAVRPDAVASTVAELVEQARVQALATVEQLAERGAEVLEELRRQPGFRRFVARTEQAVDRVEDVVEEVLEETAETVSEASDEVTSLVQKAASKTAKATAKAEKAVDEVADSAKAALEETAEEAPAKPARKPAKRTTSAAKGTGTPATSARVTRTRTTKKADA</sequence>
<dbReference type="OrthoDB" id="5195047at2"/>
<name>A0A2T0U2K4_9ACTN</name>
<accession>A0A2T0U2K4</accession>
<dbReference type="Pfam" id="PF05802">
    <property type="entry name" value="SctB2"/>
    <property type="match status" value="1"/>
</dbReference>
<gene>
    <name evidence="3" type="ORF">LY71_101529</name>
</gene>
<protein>
    <submittedName>
        <fullName evidence="3">Heparin binding hemagglutinin HbhA</fullName>
    </submittedName>
</protein>
<keyword evidence="4" id="KW-1185">Reference proteome</keyword>
<feature type="coiled-coil region" evidence="1">
    <location>
        <begin position="104"/>
        <end position="169"/>
    </location>
</feature>
<dbReference type="InterPro" id="IPR008611">
    <property type="entry name" value="SctB2-like"/>
</dbReference>
<evidence type="ECO:0000313" key="4">
    <source>
        <dbReference type="Proteomes" id="UP000239210"/>
    </source>
</evidence>
<dbReference type="RefSeq" id="WP_106275370.1">
    <property type="nucleotide sequence ID" value="NZ_PVTG01000001.1"/>
</dbReference>